<organism evidence="2 3">
    <name type="scientific">Castilleja foliolosa</name>
    <dbReference type="NCBI Taxonomy" id="1961234"/>
    <lineage>
        <taxon>Eukaryota</taxon>
        <taxon>Viridiplantae</taxon>
        <taxon>Streptophyta</taxon>
        <taxon>Embryophyta</taxon>
        <taxon>Tracheophyta</taxon>
        <taxon>Spermatophyta</taxon>
        <taxon>Magnoliopsida</taxon>
        <taxon>eudicotyledons</taxon>
        <taxon>Gunneridae</taxon>
        <taxon>Pentapetalae</taxon>
        <taxon>asterids</taxon>
        <taxon>lamiids</taxon>
        <taxon>Lamiales</taxon>
        <taxon>Orobanchaceae</taxon>
        <taxon>Pedicularideae</taxon>
        <taxon>Castillejinae</taxon>
        <taxon>Castilleja</taxon>
    </lineage>
</organism>
<evidence type="ECO:0000313" key="2">
    <source>
        <dbReference type="EMBL" id="KAL3637036.1"/>
    </source>
</evidence>
<sequence length="78" mass="8448">MGRSEIKIQGNISNQLQEKGPKCNNAGNVGHHQKSDSNSEVVSAFESVGNNNRSNLYMFGENEKGKMSFIDFLGVGAT</sequence>
<dbReference type="AlphaFoldDB" id="A0ABD3D629"/>
<evidence type="ECO:0000313" key="3">
    <source>
        <dbReference type="Proteomes" id="UP001632038"/>
    </source>
</evidence>
<evidence type="ECO:0000256" key="1">
    <source>
        <dbReference type="SAM" id="MobiDB-lite"/>
    </source>
</evidence>
<feature type="region of interest" description="Disordered" evidence="1">
    <location>
        <begin position="1"/>
        <end position="40"/>
    </location>
</feature>
<accession>A0ABD3D629</accession>
<gene>
    <name evidence="2" type="ORF">CASFOL_019335</name>
</gene>
<proteinExistence type="predicted"/>
<dbReference type="Proteomes" id="UP001632038">
    <property type="component" value="Unassembled WGS sequence"/>
</dbReference>
<reference evidence="3" key="1">
    <citation type="journal article" date="2024" name="IScience">
        <title>Strigolactones Initiate the Formation of Haustorium-like Structures in Castilleja.</title>
        <authorList>
            <person name="Buerger M."/>
            <person name="Peterson D."/>
            <person name="Chory J."/>
        </authorList>
    </citation>
    <scope>NUCLEOTIDE SEQUENCE [LARGE SCALE GENOMIC DNA]</scope>
</reference>
<keyword evidence="3" id="KW-1185">Reference proteome</keyword>
<protein>
    <submittedName>
        <fullName evidence="2">Uncharacterized protein</fullName>
    </submittedName>
</protein>
<comment type="caution">
    <text evidence="2">The sequence shown here is derived from an EMBL/GenBank/DDBJ whole genome shotgun (WGS) entry which is preliminary data.</text>
</comment>
<name>A0ABD3D629_9LAMI</name>
<dbReference type="EMBL" id="JAVIJP010000026">
    <property type="protein sequence ID" value="KAL3637036.1"/>
    <property type="molecule type" value="Genomic_DNA"/>
</dbReference>